<dbReference type="EMBL" id="WHOS01000028">
    <property type="protein sequence ID" value="NUB01568.1"/>
    <property type="molecule type" value="Genomic_DNA"/>
</dbReference>
<reference evidence="1 2" key="1">
    <citation type="submission" date="2019-10" db="EMBL/GenBank/DDBJ databases">
        <title>Genome sequence of Azospirillum melinis.</title>
        <authorList>
            <person name="Ambrosini A."/>
            <person name="Sant'Anna F.H."/>
            <person name="Cassan F.D."/>
            <person name="Souza E.M."/>
            <person name="Passaglia L.M.P."/>
        </authorList>
    </citation>
    <scope>NUCLEOTIDE SEQUENCE [LARGE SCALE GENOMIC DNA]</scope>
    <source>
        <strain evidence="1 2">TMCY0552</strain>
    </source>
</reference>
<protein>
    <submittedName>
        <fullName evidence="1">Uncharacterized protein</fullName>
    </submittedName>
</protein>
<dbReference type="Proteomes" id="UP000605086">
    <property type="component" value="Unassembled WGS sequence"/>
</dbReference>
<sequence>MNIIQAIFALALMGMVVAGGIQYVNPSAMAKSRVASQADSGFSVLEGAYRSRQASGAAVPAADGWQAALFPAFGTMPPAVSGLSWSYGVQAEGTWFCLSGPLSGGAAGGVGGDPVTGALTSLATRRPEGLYEVTRTCGGAGGEPAGTVAATLWMQRTAR</sequence>
<proteinExistence type="predicted"/>
<organism evidence="1 2">
    <name type="scientific">Azospirillum melinis</name>
    <dbReference type="NCBI Taxonomy" id="328839"/>
    <lineage>
        <taxon>Bacteria</taxon>
        <taxon>Pseudomonadati</taxon>
        <taxon>Pseudomonadota</taxon>
        <taxon>Alphaproteobacteria</taxon>
        <taxon>Rhodospirillales</taxon>
        <taxon>Azospirillaceae</taxon>
        <taxon>Azospirillum</taxon>
    </lineage>
</organism>
<dbReference type="RefSeq" id="WP_174472636.1">
    <property type="nucleotide sequence ID" value="NZ_JAGINN010000031.1"/>
</dbReference>
<evidence type="ECO:0000313" key="1">
    <source>
        <dbReference type="EMBL" id="NUB01568.1"/>
    </source>
</evidence>
<name>A0ABX2KID7_9PROT</name>
<evidence type="ECO:0000313" key="2">
    <source>
        <dbReference type="Proteomes" id="UP000605086"/>
    </source>
</evidence>
<comment type="caution">
    <text evidence="1">The sequence shown here is derived from an EMBL/GenBank/DDBJ whole genome shotgun (WGS) entry which is preliminary data.</text>
</comment>
<gene>
    <name evidence="1" type="ORF">GBZ48_20140</name>
</gene>
<accession>A0ABX2KID7</accession>
<keyword evidence="2" id="KW-1185">Reference proteome</keyword>